<evidence type="ECO:0000313" key="2">
    <source>
        <dbReference type="Proteomes" id="UP000239861"/>
    </source>
</evidence>
<proteinExistence type="predicted"/>
<organism evidence="1 2">
    <name type="scientific">Malaciobacter marinus</name>
    <dbReference type="NCBI Taxonomy" id="505249"/>
    <lineage>
        <taxon>Bacteria</taxon>
        <taxon>Pseudomonadati</taxon>
        <taxon>Campylobacterota</taxon>
        <taxon>Epsilonproteobacteria</taxon>
        <taxon>Campylobacterales</taxon>
        <taxon>Arcobacteraceae</taxon>
        <taxon>Malaciobacter</taxon>
    </lineage>
</organism>
<accession>A0AB36ZTN6</accession>
<dbReference type="AlphaFoldDB" id="A0AB36ZTN6"/>
<comment type="caution">
    <text evidence="1">The sequence shown here is derived from an EMBL/GenBank/DDBJ whole genome shotgun (WGS) entry which is preliminary data.</text>
</comment>
<name>A0AB36ZTN6_9BACT</name>
<dbReference type="EMBL" id="PTIW01000029">
    <property type="protein sequence ID" value="PPK60120.1"/>
    <property type="molecule type" value="Genomic_DNA"/>
</dbReference>
<sequence>MQLSVIYELRANNVEEEHIELIMQRVKNRLSEKNIDAELEKLGYSKIFTVDYDAYDADYTYDDEEDY</sequence>
<dbReference type="Proteomes" id="UP000239861">
    <property type="component" value="Unassembled WGS sequence"/>
</dbReference>
<reference evidence="1 2" key="1">
    <citation type="submission" date="2018-02" db="EMBL/GenBank/DDBJ databases">
        <title>Subsurface microbial communities from deep shales in Ohio and West Virginia, USA.</title>
        <authorList>
            <person name="Wrighton K."/>
        </authorList>
    </citation>
    <scope>NUCLEOTIDE SEQUENCE [LARGE SCALE GENOMIC DNA]</scope>
    <source>
        <strain evidence="1 2">MARC-MIP3H16</strain>
    </source>
</reference>
<gene>
    <name evidence="1" type="ORF">B0F89_12910</name>
</gene>
<protein>
    <submittedName>
        <fullName evidence="1">Uncharacterized protein</fullName>
    </submittedName>
</protein>
<dbReference type="RefSeq" id="WP_104412618.1">
    <property type="nucleotide sequence ID" value="NZ_PTIW01000029.1"/>
</dbReference>
<evidence type="ECO:0000313" key="1">
    <source>
        <dbReference type="EMBL" id="PPK60120.1"/>
    </source>
</evidence>